<dbReference type="GO" id="GO:0090529">
    <property type="term" value="P:cell septum assembly"/>
    <property type="evidence" value="ECO:0007669"/>
    <property type="project" value="InterPro"/>
</dbReference>
<comment type="similarity">
    <text evidence="9">Belongs to the FtsQ/DivIB family. FtsQ subfamily.</text>
</comment>
<dbReference type="PANTHER" id="PTHR35851:SF1">
    <property type="entry name" value="CELL DIVISION PROTEIN FTSQ"/>
    <property type="match status" value="1"/>
</dbReference>
<evidence type="ECO:0000259" key="10">
    <source>
        <dbReference type="PROSITE" id="PS51779"/>
    </source>
</evidence>
<dbReference type="PANTHER" id="PTHR35851">
    <property type="entry name" value="CELL DIVISION PROTEIN FTSQ"/>
    <property type="match status" value="1"/>
</dbReference>
<keyword evidence="12" id="KW-1185">Reference proteome</keyword>
<reference evidence="11" key="1">
    <citation type="journal article" date="2014" name="Int. J. Syst. Evol. Microbiol.">
        <title>Complete genome sequence of Corynebacterium casei LMG S-19264T (=DSM 44701T), isolated from a smear-ripened cheese.</title>
        <authorList>
            <consortium name="US DOE Joint Genome Institute (JGI-PGF)"/>
            <person name="Walter F."/>
            <person name="Albersmeier A."/>
            <person name="Kalinowski J."/>
            <person name="Ruckert C."/>
        </authorList>
    </citation>
    <scope>NUCLEOTIDE SEQUENCE</scope>
    <source>
        <strain evidence="11">CGMCC 1.15320</strain>
    </source>
</reference>
<dbReference type="InterPro" id="IPR005548">
    <property type="entry name" value="Cell_div_FtsQ/DivIB_C"/>
</dbReference>
<dbReference type="PROSITE" id="PS51779">
    <property type="entry name" value="POTRA"/>
    <property type="match status" value="1"/>
</dbReference>
<dbReference type="EMBL" id="BMIF01000007">
    <property type="protein sequence ID" value="GGA69781.1"/>
    <property type="molecule type" value="Genomic_DNA"/>
</dbReference>
<evidence type="ECO:0000256" key="9">
    <source>
        <dbReference type="HAMAP-Rule" id="MF_00911"/>
    </source>
</evidence>
<evidence type="ECO:0000256" key="7">
    <source>
        <dbReference type="ARBA" id="ARBA00023136"/>
    </source>
</evidence>
<dbReference type="Gene3D" id="3.40.50.11690">
    <property type="entry name" value="Cell division protein FtsQ/DivIB"/>
    <property type="match status" value="1"/>
</dbReference>
<evidence type="ECO:0000256" key="4">
    <source>
        <dbReference type="ARBA" id="ARBA00022618"/>
    </source>
</evidence>
<keyword evidence="3 9" id="KW-0997">Cell inner membrane</keyword>
<proteinExistence type="inferred from homology"/>
<accession>A0A916RTP4</accession>
<evidence type="ECO:0000256" key="2">
    <source>
        <dbReference type="ARBA" id="ARBA00022475"/>
    </source>
</evidence>
<evidence type="ECO:0000256" key="8">
    <source>
        <dbReference type="ARBA" id="ARBA00023306"/>
    </source>
</evidence>
<sequence>MFALKSDRGSALTFGGVALPRWLRRPARALGRLRIEDIRYPRFGASISTGALFGFVLLYGGVQGGHSEAVIQLVTSRAGFAIEDVNITGNVETSEIDVLQQIGLDGWTSMVGFDVENARQRIAELPWVDSVEVRKIYPARVEVQINERKPYAIWQFGQELRVVEANGAVIAPFYGGRLAALPRVIGAGADKAGPAIIEAVAAHPQLASRVTAYIRVADRRWDLRLYNGVTVRLPEANVAAALAEVARLDVEYALFERDLSVVDMRLEDRITVALSPEAAESHNDAFKKMMAARKKGARI</sequence>
<comment type="function">
    <text evidence="9">Essential cell division protein.</text>
</comment>
<dbReference type="RefSeq" id="WP_244630350.1">
    <property type="nucleotide sequence ID" value="NZ_BMIF01000007.1"/>
</dbReference>
<dbReference type="InterPro" id="IPR013685">
    <property type="entry name" value="POTRA_FtsQ_type"/>
</dbReference>
<evidence type="ECO:0000256" key="6">
    <source>
        <dbReference type="ARBA" id="ARBA00022989"/>
    </source>
</evidence>
<dbReference type="Pfam" id="PF08478">
    <property type="entry name" value="POTRA_1"/>
    <property type="match status" value="1"/>
</dbReference>
<reference evidence="11" key="2">
    <citation type="submission" date="2020-09" db="EMBL/GenBank/DDBJ databases">
        <authorList>
            <person name="Sun Q."/>
            <person name="Zhou Y."/>
        </authorList>
    </citation>
    <scope>NUCLEOTIDE SEQUENCE</scope>
    <source>
        <strain evidence="11">CGMCC 1.15320</strain>
    </source>
</reference>
<comment type="caution">
    <text evidence="11">The sequence shown here is derived from an EMBL/GenBank/DDBJ whole genome shotgun (WGS) entry which is preliminary data.</text>
</comment>
<dbReference type="AlphaFoldDB" id="A0A916RTP4"/>
<evidence type="ECO:0000256" key="1">
    <source>
        <dbReference type="ARBA" id="ARBA00004370"/>
    </source>
</evidence>
<keyword evidence="2 9" id="KW-1003">Cell membrane</keyword>
<protein>
    <recommendedName>
        <fullName evidence="9">Cell division protein FtsQ</fullName>
    </recommendedName>
</protein>
<evidence type="ECO:0000256" key="5">
    <source>
        <dbReference type="ARBA" id="ARBA00022692"/>
    </source>
</evidence>
<evidence type="ECO:0000313" key="12">
    <source>
        <dbReference type="Proteomes" id="UP000636264"/>
    </source>
</evidence>
<dbReference type="InterPro" id="IPR026579">
    <property type="entry name" value="FtsQ"/>
</dbReference>
<keyword evidence="7 9" id="KW-0472">Membrane</keyword>
<dbReference type="Proteomes" id="UP000636264">
    <property type="component" value="Unassembled WGS sequence"/>
</dbReference>
<organism evidence="11 12">
    <name type="scientific">Nitratireductor aestuarii</name>
    <dbReference type="NCBI Taxonomy" id="1735103"/>
    <lineage>
        <taxon>Bacteria</taxon>
        <taxon>Pseudomonadati</taxon>
        <taxon>Pseudomonadota</taxon>
        <taxon>Alphaproteobacteria</taxon>
        <taxon>Hyphomicrobiales</taxon>
        <taxon>Phyllobacteriaceae</taxon>
        <taxon>Nitratireductor</taxon>
    </lineage>
</organism>
<keyword evidence="5 9" id="KW-0812">Transmembrane</keyword>
<dbReference type="InterPro" id="IPR045335">
    <property type="entry name" value="FtsQ_C_sf"/>
</dbReference>
<dbReference type="Pfam" id="PF03799">
    <property type="entry name" value="FtsQ_DivIB_C"/>
    <property type="match status" value="1"/>
</dbReference>
<dbReference type="HAMAP" id="MF_00911">
    <property type="entry name" value="FtsQ_subfam"/>
    <property type="match status" value="1"/>
</dbReference>
<dbReference type="Gene3D" id="3.10.20.310">
    <property type="entry name" value="membrane protein fhac"/>
    <property type="match status" value="1"/>
</dbReference>
<dbReference type="GO" id="GO:0032153">
    <property type="term" value="C:cell division site"/>
    <property type="evidence" value="ECO:0007669"/>
    <property type="project" value="UniProtKB-UniRule"/>
</dbReference>
<evidence type="ECO:0000313" key="11">
    <source>
        <dbReference type="EMBL" id="GGA69781.1"/>
    </source>
</evidence>
<dbReference type="GO" id="GO:0005886">
    <property type="term" value="C:plasma membrane"/>
    <property type="evidence" value="ECO:0007669"/>
    <property type="project" value="UniProtKB-SubCell"/>
</dbReference>
<keyword evidence="8 9" id="KW-0131">Cell cycle</keyword>
<feature type="domain" description="POTRA" evidence="10">
    <location>
        <begin position="80"/>
        <end position="148"/>
    </location>
</feature>
<dbReference type="InterPro" id="IPR034746">
    <property type="entry name" value="POTRA"/>
</dbReference>
<evidence type="ECO:0000256" key="3">
    <source>
        <dbReference type="ARBA" id="ARBA00022519"/>
    </source>
</evidence>
<name>A0A916RTP4_9HYPH</name>
<gene>
    <name evidence="9 11" type="primary">ftsQ</name>
    <name evidence="11" type="ORF">GCM10011385_24530</name>
</gene>
<keyword evidence="4 9" id="KW-0132">Cell division</keyword>
<comment type="subcellular location">
    <subcellularLocation>
        <location evidence="9">Cell inner membrane</location>
        <topology evidence="9">Single-pass type II membrane protein</topology>
    </subcellularLocation>
    <subcellularLocation>
        <location evidence="1">Membrane</location>
    </subcellularLocation>
    <text evidence="9">Localizes to the division septum.</text>
</comment>
<keyword evidence="6 9" id="KW-1133">Transmembrane helix</keyword>
<dbReference type="GO" id="GO:0043093">
    <property type="term" value="P:FtsZ-dependent cytokinesis"/>
    <property type="evidence" value="ECO:0007669"/>
    <property type="project" value="UniProtKB-UniRule"/>
</dbReference>